<evidence type="ECO:0000259" key="3">
    <source>
        <dbReference type="PROSITE" id="PS51864"/>
    </source>
</evidence>
<evidence type="ECO:0000256" key="2">
    <source>
        <dbReference type="RuleBase" id="RU361183"/>
    </source>
</evidence>
<protein>
    <recommendedName>
        <fullName evidence="2">Metalloendopeptidase</fullName>
        <ecNumber evidence="2">3.4.24.-</ecNumber>
    </recommendedName>
</protein>
<dbReference type="PANTHER" id="PTHR10127">
    <property type="entry name" value="DISCOIDIN, CUB, EGF, LAMININ , AND ZINC METALLOPROTEASE DOMAIN CONTAINING"/>
    <property type="match status" value="1"/>
</dbReference>
<evidence type="ECO:0000256" key="1">
    <source>
        <dbReference type="PROSITE-ProRule" id="PRU01211"/>
    </source>
</evidence>
<accession>A0ABM1DQ64</accession>
<dbReference type="Pfam" id="PF01400">
    <property type="entry name" value="Astacin"/>
    <property type="match status" value="1"/>
</dbReference>
<keyword evidence="2" id="KW-0378">Hydrolase</keyword>
<proteinExistence type="predicted"/>
<evidence type="ECO:0000313" key="6">
    <source>
        <dbReference type="RefSeq" id="XP_014662086.1"/>
    </source>
</evidence>
<keyword evidence="2" id="KW-0862">Zinc</keyword>
<keyword evidence="2" id="KW-0482">Metalloprotease</keyword>
<dbReference type="PROSITE" id="PS51864">
    <property type="entry name" value="ASTACIN"/>
    <property type="match status" value="1"/>
</dbReference>
<name>A0ABM1DQ64_PRICU</name>
<comment type="caution">
    <text evidence="1">Lacks conserved residue(s) required for the propagation of feature annotation.</text>
</comment>
<dbReference type="RefSeq" id="XP_014662086.1">
    <property type="nucleotide sequence ID" value="XM_014806600.1"/>
</dbReference>
<dbReference type="SUPFAM" id="SSF55486">
    <property type="entry name" value="Metalloproteases ('zincins'), catalytic domain"/>
    <property type="match status" value="1"/>
</dbReference>
<organism evidence="4 5">
    <name type="scientific">Priapulus caudatus</name>
    <name type="common">Priapulid worm</name>
    <dbReference type="NCBI Taxonomy" id="37621"/>
    <lineage>
        <taxon>Eukaryota</taxon>
        <taxon>Metazoa</taxon>
        <taxon>Ecdysozoa</taxon>
        <taxon>Scalidophora</taxon>
        <taxon>Priapulida</taxon>
        <taxon>Priapulimorpha</taxon>
        <taxon>Priapulimorphida</taxon>
        <taxon>Priapulidae</taxon>
        <taxon>Priapulus</taxon>
    </lineage>
</organism>
<dbReference type="PRINTS" id="PR00480">
    <property type="entry name" value="ASTACIN"/>
</dbReference>
<dbReference type="InterPro" id="IPR001506">
    <property type="entry name" value="Peptidase_M12A"/>
</dbReference>
<reference evidence="5 6" key="1">
    <citation type="submission" date="2025-05" db="UniProtKB">
        <authorList>
            <consortium name="RefSeq"/>
        </authorList>
    </citation>
    <scope>IDENTIFICATION</scope>
</reference>
<comment type="cofactor">
    <cofactor evidence="2">
        <name>Zn(2+)</name>
        <dbReference type="ChEBI" id="CHEBI:29105"/>
    </cofactor>
    <text evidence="2">Binds 1 zinc ion per subunit.</text>
</comment>
<feature type="domain" description="Peptidase M12A" evidence="3">
    <location>
        <begin position="1"/>
        <end position="80"/>
    </location>
</feature>
<keyword evidence="4" id="KW-1185">Reference proteome</keyword>
<dbReference type="PANTHER" id="PTHR10127:SF814">
    <property type="entry name" value="MEPRIN A SUBUNIT BETA"/>
    <property type="match status" value="1"/>
</dbReference>
<evidence type="ECO:0000313" key="5">
    <source>
        <dbReference type="RefSeq" id="XP_014662085.1"/>
    </source>
</evidence>
<dbReference type="RefSeq" id="XP_014662085.1">
    <property type="nucleotide sequence ID" value="XM_014806599.1"/>
</dbReference>
<keyword evidence="2" id="KW-0645">Protease</keyword>
<sequence>MIMWENIEQEYEHNFNKYDESTVTQFGFPYDYGSVMHYSSYGFSTNGEPTIMPLYVYLDDIGQRDGFSATDVDKLDAMYC</sequence>
<gene>
    <name evidence="5 6" type="primary">LOC106805118</name>
</gene>
<dbReference type="InterPro" id="IPR024079">
    <property type="entry name" value="MetalloPept_cat_dom_sf"/>
</dbReference>
<keyword evidence="2" id="KW-0479">Metal-binding</keyword>
<dbReference type="Proteomes" id="UP000695022">
    <property type="component" value="Unplaced"/>
</dbReference>
<dbReference type="GeneID" id="106805118"/>
<dbReference type="Gene3D" id="3.40.390.10">
    <property type="entry name" value="Collagenase (Catalytic Domain)"/>
    <property type="match status" value="1"/>
</dbReference>
<evidence type="ECO:0000313" key="4">
    <source>
        <dbReference type="Proteomes" id="UP000695022"/>
    </source>
</evidence>
<dbReference type="EC" id="3.4.24.-" evidence="2"/>